<accession>A0ACB0L8U5</accession>
<dbReference type="Proteomes" id="UP001177021">
    <property type="component" value="Unassembled WGS sequence"/>
</dbReference>
<sequence>MSYKLYVYRCGRIESERQLENVVGVEDRADDEHRDSSFDNDEYSSSVGEIGGGSDEEISGNVDGGEFEGEFEMLSTDESGEENCDADKINIICEADIFKIDMKSISVDVAARLYFANIDIDLK</sequence>
<evidence type="ECO:0000313" key="2">
    <source>
        <dbReference type="Proteomes" id="UP001177021"/>
    </source>
</evidence>
<protein>
    <submittedName>
        <fullName evidence="1">Uncharacterized protein</fullName>
    </submittedName>
</protein>
<dbReference type="EMBL" id="CASHSV030000409">
    <property type="protein sequence ID" value="CAJ2665033.1"/>
    <property type="molecule type" value="Genomic_DNA"/>
</dbReference>
<evidence type="ECO:0000313" key="1">
    <source>
        <dbReference type="EMBL" id="CAJ2665033.1"/>
    </source>
</evidence>
<organism evidence="1 2">
    <name type="scientific">Trifolium pratense</name>
    <name type="common">Red clover</name>
    <dbReference type="NCBI Taxonomy" id="57577"/>
    <lineage>
        <taxon>Eukaryota</taxon>
        <taxon>Viridiplantae</taxon>
        <taxon>Streptophyta</taxon>
        <taxon>Embryophyta</taxon>
        <taxon>Tracheophyta</taxon>
        <taxon>Spermatophyta</taxon>
        <taxon>Magnoliopsida</taxon>
        <taxon>eudicotyledons</taxon>
        <taxon>Gunneridae</taxon>
        <taxon>Pentapetalae</taxon>
        <taxon>rosids</taxon>
        <taxon>fabids</taxon>
        <taxon>Fabales</taxon>
        <taxon>Fabaceae</taxon>
        <taxon>Papilionoideae</taxon>
        <taxon>50 kb inversion clade</taxon>
        <taxon>NPAAA clade</taxon>
        <taxon>Hologalegina</taxon>
        <taxon>IRL clade</taxon>
        <taxon>Trifolieae</taxon>
        <taxon>Trifolium</taxon>
    </lineage>
</organism>
<name>A0ACB0L8U5_TRIPR</name>
<proteinExistence type="predicted"/>
<reference evidence="1" key="1">
    <citation type="submission" date="2023-10" db="EMBL/GenBank/DDBJ databases">
        <authorList>
            <person name="Rodriguez Cubillos JULIANA M."/>
            <person name="De Vega J."/>
        </authorList>
    </citation>
    <scope>NUCLEOTIDE SEQUENCE</scope>
</reference>
<keyword evidence="2" id="KW-1185">Reference proteome</keyword>
<comment type="caution">
    <text evidence="1">The sequence shown here is derived from an EMBL/GenBank/DDBJ whole genome shotgun (WGS) entry which is preliminary data.</text>
</comment>
<gene>
    <name evidence="1" type="ORF">MILVUS5_LOCUS30098</name>
</gene>